<dbReference type="GO" id="GO:0048046">
    <property type="term" value="C:apoplast"/>
    <property type="evidence" value="ECO:0007669"/>
    <property type="project" value="UniProtKB-SubCell"/>
</dbReference>
<dbReference type="Gene3D" id="2.40.480.10">
    <property type="entry name" value="Allene oxide cyclase-like"/>
    <property type="match status" value="1"/>
</dbReference>
<comment type="subcellular location">
    <subcellularLocation>
        <location evidence="4">Secreted</location>
        <location evidence="4">Extracellular space</location>
        <location evidence="4">Apoplast</location>
    </subcellularLocation>
</comment>
<dbReference type="OMA" id="YAIAKTH"/>
<keyword evidence="4" id="KW-0052">Apoplast</keyword>
<dbReference type="InterPro" id="IPR004265">
    <property type="entry name" value="Dirigent"/>
</dbReference>
<comment type="similarity">
    <text evidence="1 4">Belongs to the plant dirigent protein family.</text>
</comment>
<dbReference type="InterPro" id="IPR044859">
    <property type="entry name" value="Allene_oxi_cyc_Dirigent"/>
</dbReference>
<sequence>MHYTSQVLRWVVQQHRILGPYNLQTETSTHASPFSLDKQDTTEIKQKMANNTVAPLMMMVVISLVMAFTEAKWAESVEAKKEATPSETVTNLQFFFHDTVSGKNPSAVRVAQASNTNKSLTLFGALLMADDPLTETPDPNSKLVGRAQGLYGSSGQQQLGLIMAMSFAFTDGPYSGSSISIFGKNPALNPVRELPVVGGTGVFRLARGYAIAHTHWFDLSGDAIVGYNVTVIH</sequence>
<dbReference type="Pfam" id="PF03018">
    <property type="entry name" value="Dirigent"/>
    <property type="match status" value="1"/>
</dbReference>
<evidence type="ECO:0000256" key="1">
    <source>
        <dbReference type="ARBA" id="ARBA00010746"/>
    </source>
</evidence>
<dbReference type="PANTHER" id="PTHR21495">
    <property type="entry name" value="NUCLEOPORIN-RELATED"/>
    <property type="match status" value="1"/>
</dbReference>
<comment type="function">
    <text evidence="4">Dirigent proteins impart stereoselectivity on the phenoxy radical-coupling reaction, yielding optically active lignans from two molecules of coniferyl alcohol in the biosynthesis of lignans, flavonolignans, and alkaloids and thus plays a central role in plant secondary metabolism.</text>
</comment>
<gene>
    <name evidence="5" type="ORF">RchiOBHm_Chr6g0244571</name>
</gene>
<proteinExistence type="inferred from homology"/>
<evidence type="ECO:0000256" key="4">
    <source>
        <dbReference type="RuleBase" id="RU363099"/>
    </source>
</evidence>
<protein>
    <recommendedName>
        <fullName evidence="4">Dirigent protein</fullName>
    </recommendedName>
</protein>
<evidence type="ECO:0000256" key="2">
    <source>
        <dbReference type="ARBA" id="ARBA00011738"/>
    </source>
</evidence>
<reference evidence="5 6" key="1">
    <citation type="journal article" date="2018" name="Nat. Genet.">
        <title>The Rosa genome provides new insights in the design of modern roses.</title>
        <authorList>
            <person name="Bendahmane M."/>
        </authorList>
    </citation>
    <scope>NUCLEOTIDE SEQUENCE [LARGE SCALE GENOMIC DNA]</scope>
    <source>
        <strain evidence="6">cv. Old Blush</strain>
    </source>
</reference>
<dbReference type="EMBL" id="PDCK01000044">
    <property type="protein sequence ID" value="PRQ21920.1"/>
    <property type="molecule type" value="Genomic_DNA"/>
</dbReference>
<evidence type="ECO:0000313" key="6">
    <source>
        <dbReference type="Proteomes" id="UP000238479"/>
    </source>
</evidence>
<accession>A0A2P6PJ28</accession>
<dbReference type="STRING" id="74649.A0A2P6PJ28"/>
<comment type="caution">
    <text evidence="5">The sequence shown here is derived from an EMBL/GenBank/DDBJ whole genome shotgun (WGS) entry which is preliminary data.</text>
</comment>
<keyword evidence="3 4" id="KW-0964">Secreted</keyword>
<evidence type="ECO:0000313" key="5">
    <source>
        <dbReference type="EMBL" id="PRQ21920.1"/>
    </source>
</evidence>
<organism evidence="5 6">
    <name type="scientific">Rosa chinensis</name>
    <name type="common">China rose</name>
    <dbReference type="NCBI Taxonomy" id="74649"/>
    <lineage>
        <taxon>Eukaryota</taxon>
        <taxon>Viridiplantae</taxon>
        <taxon>Streptophyta</taxon>
        <taxon>Embryophyta</taxon>
        <taxon>Tracheophyta</taxon>
        <taxon>Spermatophyta</taxon>
        <taxon>Magnoliopsida</taxon>
        <taxon>eudicotyledons</taxon>
        <taxon>Gunneridae</taxon>
        <taxon>Pentapetalae</taxon>
        <taxon>rosids</taxon>
        <taxon>fabids</taxon>
        <taxon>Rosales</taxon>
        <taxon>Rosaceae</taxon>
        <taxon>Rosoideae</taxon>
        <taxon>Rosoideae incertae sedis</taxon>
        <taxon>Rosa</taxon>
    </lineage>
</organism>
<dbReference type="AlphaFoldDB" id="A0A2P6PJ28"/>
<name>A0A2P6PJ28_ROSCH</name>
<keyword evidence="6" id="KW-1185">Reference proteome</keyword>
<evidence type="ECO:0000256" key="3">
    <source>
        <dbReference type="ARBA" id="ARBA00022525"/>
    </source>
</evidence>
<comment type="subunit">
    <text evidence="2 4">Homodimer.</text>
</comment>
<dbReference type="GO" id="GO:0009699">
    <property type="term" value="P:phenylpropanoid biosynthetic process"/>
    <property type="evidence" value="ECO:0007669"/>
    <property type="project" value="UniProtKB-ARBA"/>
</dbReference>
<dbReference type="Proteomes" id="UP000238479">
    <property type="component" value="Chromosome 6"/>
</dbReference>
<dbReference type="Gramene" id="PRQ21920">
    <property type="protein sequence ID" value="PRQ21920"/>
    <property type="gene ID" value="RchiOBHm_Chr6g0244571"/>
</dbReference>